<organism evidence="1 2">
    <name type="scientific">Bacillus fungorum</name>
    <dbReference type="NCBI Taxonomy" id="2039284"/>
    <lineage>
        <taxon>Bacteria</taxon>
        <taxon>Bacillati</taxon>
        <taxon>Bacillota</taxon>
        <taxon>Bacilli</taxon>
        <taxon>Bacillales</taxon>
        <taxon>Bacillaceae</taxon>
        <taxon>Bacillus</taxon>
    </lineage>
</organism>
<sequence>MEWHKVTYKNRKLALVIISCMMIMGSCANKFVEDRNRKHVFVQASKVLVEIVDRIYKR</sequence>
<comment type="caution">
    <text evidence="1">The sequence shown here is derived from an EMBL/GenBank/DDBJ whole genome shotgun (WGS) entry which is preliminary data.</text>
</comment>
<evidence type="ECO:0000313" key="2">
    <source>
        <dbReference type="Proteomes" id="UP000228484"/>
    </source>
</evidence>
<proteinExistence type="predicted"/>
<name>A0A2G6Q6F0_9BACI</name>
<protein>
    <submittedName>
        <fullName evidence="1">Uncharacterized protein</fullName>
    </submittedName>
</protein>
<gene>
    <name evidence="1" type="ORF">CO726_26900</name>
</gene>
<reference evidence="1 2" key="1">
    <citation type="submission" date="2017-09" db="EMBL/GenBank/DDBJ databases">
        <title>Biocontrol bacteria screening and application from spent mushroom substrate.</title>
        <authorList>
            <person name="Sun X."/>
        </authorList>
    </citation>
    <scope>NUCLEOTIDE SEQUENCE [LARGE SCALE GENOMIC DNA]</scope>
    <source>
        <strain evidence="1 2">100374</strain>
    </source>
</reference>
<dbReference type="AlphaFoldDB" id="A0A2G6Q6F0"/>
<accession>A0A2G6Q6F0</accession>
<dbReference type="EMBL" id="NWUW01000034">
    <property type="protein sequence ID" value="PIE92406.1"/>
    <property type="molecule type" value="Genomic_DNA"/>
</dbReference>
<dbReference type="PROSITE" id="PS51257">
    <property type="entry name" value="PROKAR_LIPOPROTEIN"/>
    <property type="match status" value="1"/>
</dbReference>
<keyword evidence="2" id="KW-1185">Reference proteome</keyword>
<evidence type="ECO:0000313" key="1">
    <source>
        <dbReference type="EMBL" id="PIE92406.1"/>
    </source>
</evidence>
<dbReference type="Proteomes" id="UP000228484">
    <property type="component" value="Unassembled WGS sequence"/>
</dbReference>